<dbReference type="EMBL" id="WPCU01000005">
    <property type="protein sequence ID" value="MVA75965.1"/>
    <property type="molecule type" value="Genomic_DNA"/>
</dbReference>
<comment type="caution">
    <text evidence="1">The sequence shown here is derived from an EMBL/GenBank/DDBJ whole genome shotgun (WGS) entry which is preliminary data.</text>
</comment>
<accession>A0A6A9UWC1</accession>
<proteinExistence type="predicted"/>
<keyword evidence="2" id="KW-1185">Reference proteome</keyword>
<evidence type="ECO:0000313" key="1">
    <source>
        <dbReference type="EMBL" id="MVA75965.1"/>
    </source>
</evidence>
<sequence>MTRTDTLALVESPAQLLNAVEWLSATPDIEADLVVLAPWREESRRQLRGTVELVRGPRVHVRWLEPRRSAWHAGQVAARLLPLVARARRLVLGDPFSGLIQTLLPVFPGQTVVVVDDGTATIEFASRMQAGEPMLRWHVAAPGRGQHRRAVRTTDLLRRRRLEVFTAMPLDDLGLRVRPNHYRWLRRRHPHPAVLPGAALVGSSLVETGVVRGEAYLDAVAGLVQQQGLRRYLAHRREEEAKLAAVASLGVEVQRPDLPLEVELARGPVEELVLSFPSTVLYTLPTVLAGTGVRVAGLDVPESWLVPGPRARDAHSFLERVRHRRA</sequence>
<reference evidence="1 2" key="1">
    <citation type="submission" date="2019-12" db="EMBL/GenBank/DDBJ databases">
        <title>Auraticoccus cholistani sp. nov., an actinomycete isolated from soil of Cholistan desert.</title>
        <authorList>
            <person name="Cheema M.T."/>
        </authorList>
    </citation>
    <scope>NUCLEOTIDE SEQUENCE [LARGE SCALE GENOMIC DNA]</scope>
    <source>
        <strain evidence="1 2">F435</strain>
    </source>
</reference>
<dbReference type="AlphaFoldDB" id="A0A6A9UWC1"/>
<gene>
    <name evidence="1" type="ORF">GC722_08005</name>
</gene>
<dbReference type="RefSeq" id="WP_156609448.1">
    <property type="nucleotide sequence ID" value="NZ_WPCU01000005.1"/>
</dbReference>
<protein>
    <recommendedName>
        <fullName evidence="3">Glycosyltransferase</fullName>
    </recommendedName>
</protein>
<organism evidence="1 2">
    <name type="scientific">Auraticoccus cholistanensis</name>
    <dbReference type="NCBI Taxonomy" id="2656650"/>
    <lineage>
        <taxon>Bacteria</taxon>
        <taxon>Bacillati</taxon>
        <taxon>Actinomycetota</taxon>
        <taxon>Actinomycetes</taxon>
        <taxon>Propionibacteriales</taxon>
        <taxon>Propionibacteriaceae</taxon>
        <taxon>Auraticoccus</taxon>
    </lineage>
</organism>
<evidence type="ECO:0008006" key="3">
    <source>
        <dbReference type="Google" id="ProtNLM"/>
    </source>
</evidence>
<dbReference type="Proteomes" id="UP000435304">
    <property type="component" value="Unassembled WGS sequence"/>
</dbReference>
<name>A0A6A9UWC1_9ACTN</name>
<evidence type="ECO:0000313" key="2">
    <source>
        <dbReference type="Proteomes" id="UP000435304"/>
    </source>
</evidence>